<gene>
    <name evidence="1" type="ORF">FRX31_023220</name>
</gene>
<dbReference type="EMBL" id="JABWDY010028311">
    <property type="protein sequence ID" value="KAF5187193.1"/>
    <property type="molecule type" value="Genomic_DNA"/>
</dbReference>
<protein>
    <submittedName>
        <fullName evidence="1">Uncharacterized protein</fullName>
    </submittedName>
</protein>
<dbReference type="Proteomes" id="UP000554482">
    <property type="component" value="Unassembled WGS sequence"/>
</dbReference>
<keyword evidence="2" id="KW-1185">Reference proteome</keyword>
<evidence type="ECO:0000313" key="2">
    <source>
        <dbReference type="Proteomes" id="UP000554482"/>
    </source>
</evidence>
<name>A0A7J6VQP7_THATH</name>
<evidence type="ECO:0000313" key="1">
    <source>
        <dbReference type="EMBL" id="KAF5187193.1"/>
    </source>
</evidence>
<organism evidence="1 2">
    <name type="scientific">Thalictrum thalictroides</name>
    <name type="common">Rue-anemone</name>
    <name type="synonym">Anemone thalictroides</name>
    <dbReference type="NCBI Taxonomy" id="46969"/>
    <lineage>
        <taxon>Eukaryota</taxon>
        <taxon>Viridiplantae</taxon>
        <taxon>Streptophyta</taxon>
        <taxon>Embryophyta</taxon>
        <taxon>Tracheophyta</taxon>
        <taxon>Spermatophyta</taxon>
        <taxon>Magnoliopsida</taxon>
        <taxon>Ranunculales</taxon>
        <taxon>Ranunculaceae</taxon>
        <taxon>Thalictroideae</taxon>
        <taxon>Thalictrum</taxon>
    </lineage>
</organism>
<accession>A0A7J6VQP7</accession>
<dbReference type="AlphaFoldDB" id="A0A7J6VQP7"/>
<comment type="caution">
    <text evidence="1">The sequence shown here is derived from an EMBL/GenBank/DDBJ whole genome shotgun (WGS) entry which is preliminary data.</text>
</comment>
<proteinExistence type="predicted"/>
<sequence>MVKVTCIAAGDKQIVSYVKTKINGRYSIITIEGYDYAKYGRNGCKTKLIYLVPKASPPSKKQPTDENLTRVDPQMPAHHPPIAYYVLALQWPCTWGLLRRFTHNRNKQLLAIEIPIHGQDT</sequence>
<dbReference type="OrthoDB" id="1939198at2759"/>
<reference evidence="1 2" key="1">
    <citation type="submission" date="2020-06" db="EMBL/GenBank/DDBJ databases">
        <title>Transcriptomic and genomic resources for Thalictrum thalictroides and T. hernandezii: Facilitating candidate gene discovery in an emerging model plant lineage.</title>
        <authorList>
            <person name="Arias T."/>
            <person name="Riano-Pachon D.M."/>
            <person name="Di Stilio V.S."/>
        </authorList>
    </citation>
    <scope>NUCLEOTIDE SEQUENCE [LARGE SCALE GENOMIC DNA]</scope>
    <source>
        <strain evidence="2">cv. WT478/WT964</strain>
        <tissue evidence="1">Leaves</tissue>
    </source>
</reference>